<evidence type="ECO:0000313" key="4">
    <source>
        <dbReference type="EMBL" id="MDR6528706.1"/>
    </source>
</evidence>
<dbReference type="GO" id="GO:0016020">
    <property type="term" value="C:membrane"/>
    <property type="evidence" value="ECO:0007669"/>
    <property type="project" value="UniProtKB-SubCell"/>
</dbReference>
<dbReference type="AlphaFoldDB" id="A0AAE4C3L9"/>
<accession>A0AAE4C3L9</accession>
<dbReference type="InterPro" id="IPR050491">
    <property type="entry name" value="AmpC-like"/>
</dbReference>
<evidence type="ECO:0000256" key="1">
    <source>
        <dbReference type="ARBA" id="ARBA00004370"/>
    </source>
</evidence>
<feature type="domain" description="Beta-lactamase-related" evidence="3">
    <location>
        <begin position="37"/>
        <end position="326"/>
    </location>
</feature>
<proteinExistence type="predicted"/>
<dbReference type="InterPro" id="IPR001466">
    <property type="entry name" value="Beta-lactam-related"/>
</dbReference>
<reference evidence="4" key="1">
    <citation type="submission" date="2023-07" db="EMBL/GenBank/DDBJ databases">
        <title>Sorghum-associated microbial communities from plants grown in Nebraska, USA.</title>
        <authorList>
            <person name="Schachtman D."/>
        </authorList>
    </citation>
    <scope>NUCLEOTIDE SEQUENCE</scope>
    <source>
        <strain evidence="4">DS2360</strain>
    </source>
</reference>
<organism evidence="4 5">
    <name type="scientific">Chryseobacterium rhizosphaerae</name>
    <dbReference type="NCBI Taxonomy" id="395937"/>
    <lineage>
        <taxon>Bacteria</taxon>
        <taxon>Pseudomonadati</taxon>
        <taxon>Bacteroidota</taxon>
        <taxon>Flavobacteriia</taxon>
        <taxon>Flavobacteriales</taxon>
        <taxon>Weeksellaceae</taxon>
        <taxon>Chryseobacterium group</taxon>
        <taxon>Chryseobacterium</taxon>
    </lineage>
</organism>
<name>A0AAE4C3L9_9FLAO</name>
<comment type="caution">
    <text evidence="4">The sequence shown here is derived from an EMBL/GenBank/DDBJ whole genome shotgun (WGS) entry which is preliminary data.</text>
</comment>
<dbReference type="Proteomes" id="UP001184861">
    <property type="component" value="Unassembled WGS sequence"/>
</dbReference>
<dbReference type="InterPro" id="IPR012338">
    <property type="entry name" value="Beta-lactam/transpept-like"/>
</dbReference>
<gene>
    <name evidence="4" type="ORF">J2787_004143</name>
</gene>
<evidence type="ECO:0000313" key="5">
    <source>
        <dbReference type="Proteomes" id="UP001184861"/>
    </source>
</evidence>
<dbReference type="Gene3D" id="3.40.710.10">
    <property type="entry name" value="DD-peptidase/beta-lactamase superfamily"/>
    <property type="match status" value="1"/>
</dbReference>
<comment type="subcellular location">
    <subcellularLocation>
        <location evidence="1">Membrane</location>
    </subcellularLocation>
</comment>
<sequence length="344" mass="38355">MKISLFNIVICASVGLQLISCKQQTPQAVIDQYHRNGELDGSVLVVKNNKTVYDSALGFSNIEKGLKADKNTSFYIASLSKSFTAAAIIQLQEKGLLTYDDKASHYVELPEYAKDVSIRQLLNHTSGIKDYESLLSGKKALTNQDVIGWLKSLKKLEFASGSQFEYSNSGYIILSQIIQNISQKSYKEYITDHIIAPLQMNHTYVYDSSTVIENKALGYNQHKKPDDYSILTTGDGGIYSTPGDLYQYDQALRNFTLINKANTALMYTPAVLTNGETSNYGFGWYIENTGSGKVVSHTGGLNGFRALFWRDLQHNSCIIALTNQGDAFPLHDFLKDMKKAIQEN</sequence>
<evidence type="ECO:0000256" key="2">
    <source>
        <dbReference type="ARBA" id="ARBA00023136"/>
    </source>
</evidence>
<dbReference type="SUPFAM" id="SSF56601">
    <property type="entry name" value="beta-lactamase/transpeptidase-like"/>
    <property type="match status" value="1"/>
</dbReference>
<dbReference type="Pfam" id="PF00144">
    <property type="entry name" value="Beta-lactamase"/>
    <property type="match status" value="1"/>
</dbReference>
<evidence type="ECO:0000259" key="3">
    <source>
        <dbReference type="Pfam" id="PF00144"/>
    </source>
</evidence>
<dbReference type="RefSeq" id="WP_284460980.1">
    <property type="nucleotide sequence ID" value="NZ_JAVDQY010000005.1"/>
</dbReference>
<dbReference type="PANTHER" id="PTHR46825:SF11">
    <property type="entry name" value="PENICILLIN-BINDING PROTEIN 4"/>
    <property type="match status" value="1"/>
</dbReference>
<dbReference type="EMBL" id="JAVDQY010000005">
    <property type="protein sequence ID" value="MDR6528706.1"/>
    <property type="molecule type" value="Genomic_DNA"/>
</dbReference>
<protein>
    <submittedName>
        <fullName evidence="4">CubicO group peptidase (Beta-lactamase class C family)</fullName>
    </submittedName>
</protein>
<keyword evidence="2" id="KW-0472">Membrane</keyword>
<dbReference type="PANTHER" id="PTHR46825">
    <property type="entry name" value="D-ALANYL-D-ALANINE-CARBOXYPEPTIDASE/ENDOPEPTIDASE AMPH"/>
    <property type="match status" value="1"/>
</dbReference>